<organism evidence="2 3">
    <name type="scientific">Aristolochia fimbriata</name>
    <name type="common">White veined hardy Dutchman's pipe vine</name>
    <dbReference type="NCBI Taxonomy" id="158543"/>
    <lineage>
        <taxon>Eukaryota</taxon>
        <taxon>Viridiplantae</taxon>
        <taxon>Streptophyta</taxon>
        <taxon>Embryophyta</taxon>
        <taxon>Tracheophyta</taxon>
        <taxon>Spermatophyta</taxon>
        <taxon>Magnoliopsida</taxon>
        <taxon>Magnoliidae</taxon>
        <taxon>Piperales</taxon>
        <taxon>Aristolochiaceae</taxon>
        <taxon>Aristolochia</taxon>
    </lineage>
</organism>
<feature type="chain" id="PRO_5043899668" evidence="1">
    <location>
        <begin position="26"/>
        <end position="67"/>
    </location>
</feature>
<evidence type="ECO:0000313" key="3">
    <source>
        <dbReference type="Proteomes" id="UP000825729"/>
    </source>
</evidence>
<dbReference type="EMBL" id="JAINDJ010000004">
    <property type="protein sequence ID" value="KAG9451169.1"/>
    <property type="molecule type" value="Genomic_DNA"/>
</dbReference>
<proteinExistence type="predicted"/>
<gene>
    <name evidence="2" type="ORF">H6P81_011134</name>
</gene>
<reference evidence="2 3" key="1">
    <citation type="submission" date="2021-07" db="EMBL/GenBank/DDBJ databases">
        <title>The Aristolochia fimbriata genome: insights into angiosperm evolution, floral development and chemical biosynthesis.</title>
        <authorList>
            <person name="Jiao Y."/>
        </authorList>
    </citation>
    <scope>NUCLEOTIDE SEQUENCE [LARGE SCALE GENOMIC DNA]</scope>
    <source>
        <strain evidence="2">IBCAS-2021</strain>
        <tissue evidence="2">Leaf</tissue>
    </source>
</reference>
<keyword evidence="3" id="KW-1185">Reference proteome</keyword>
<keyword evidence="1" id="KW-0732">Signal</keyword>
<name>A0AAV7ERD4_ARIFI</name>
<dbReference type="AlphaFoldDB" id="A0AAV7ERD4"/>
<evidence type="ECO:0000256" key="1">
    <source>
        <dbReference type="SAM" id="SignalP"/>
    </source>
</evidence>
<sequence>MKASSAVPVFFVLLLLFSVSGEVAAMCKKHEPMPNCEEDACQSFCGGRPEGQGSCSDPNTCRCEFLC</sequence>
<dbReference type="Proteomes" id="UP000825729">
    <property type="component" value="Unassembled WGS sequence"/>
</dbReference>
<protein>
    <submittedName>
        <fullName evidence="2">Uncharacterized protein</fullName>
    </submittedName>
</protein>
<comment type="caution">
    <text evidence="2">The sequence shown here is derived from an EMBL/GenBank/DDBJ whole genome shotgun (WGS) entry which is preliminary data.</text>
</comment>
<feature type="signal peptide" evidence="1">
    <location>
        <begin position="1"/>
        <end position="25"/>
    </location>
</feature>
<evidence type="ECO:0000313" key="2">
    <source>
        <dbReference type="EMBL" id="KAG9451169.1"/>
    </source>
</evidence>
<accession>A0AAV7ERD4</accession>